<gene>
    <name evidence="2" type="ORF">QF035_000463</name>
</gene>
<dbReference type="Proteomes" id="UP001230328">
    <property type="component" value="Unassembled WGS sequence"/>
</dbReference>
<dbReference type="RefSeq" id="WP_307517776.1">
    <property type="nucleotide sequence ID" value="NZ_JAUSZI010000002.1"/>
</dbReference>
<proteinExistence type="predicted"/>
<evidence type="ECO:0000313" key="3">
    <source>
        <dbReference type="Proteomes" id="UP001230328"/>
    </source>
</evidence>
<organism evidence="2 3">
    <name type="scientific">Streptomyces umbrinus</name>
    <dbReference type="NCBI Taxonomy" id="67370"/>
    <lineage>
        <taxon>Bacteria</taxon>
        <taxon>Bacillati</taxon>
        <taxon>Actinomycetota</taxon>
        <taxon>Actinomycetes</taxon>
        <taxon>Kitasatosporales</taxon>
        <taxon>Streptomycetaceae</taxon>
        <taxon>Streptomyces</taxon>
        <taxon>Streptomyces phaeochromogenes group</taxon>
    </lineage>
</organism>
<feature type="region of interest" description="Disordered" evidence="1">
    <location>
        <begin position="1"/>
        <end position="29"/>
    </location>
</feature>
<name>A0ABU0SH40_9ACTN</name>
<dbReference type="EMBL" id="JAUSZI010000002">
    <property type="protein sequence ID" value="MDQ1022881.1"/>
    <property type="molecule type" value="Genomic_DNA"/>
</dbReference>
<accession>A0ABU0SH40</accession>
<evidence type="ECO:0000256" key="1">
    <source>
        <dbReference type="SAM" id="MobiDB-lite"/>
    </source>
</evidence>
<protein>
    <submittedName>
        <fullName evidence="2">Uncharacterized protein</fullName>
    </submittedName>
</protein>
<keyword evidence="3" id="KW-1185">Reference proteome</keyword>
<comment type="caution">
    <text evidence="2">The sequence shown here is derived from an EMBL/GenBank/DDBJ whole genome shotgun (WGS) entry which is preliminary data.</text>
</comment>
<reference evidence="2 3" key="1">
    <citation type="submission" date="2023-07" db="EMBL/GenBank/DDBJ databases">
        <title>Comparative genomics of wheat-associated soil bacteria to identify genetic determinants of phenazine resistance.</title>
        <authorList>
            <person name="Mouncey N."/>
        </authorList>
    </citation>
    <scope>NUCLEOTIDE SEQUENCE [LARGE SCALE GENOMIC DNA]</scope>
    <source>
        <strain evidence="2 3">V2I4</strain>
    </source>
</reference>
<sequence>MNSAREHAHLAGAATVAASTGGVAGREMPERRSATFAARRVWWWIVFR</sequence>
<evidence type="ECO:0000313" key="2">
    <source>
        <dbReference type="EMBL" id="MDQ1022881.1"/>
    </source>
</evidence>
<feature type="compositionally biased region" description="Low complexity" evidence="1">
    <location>
        <begin position="11"/>
        <end position="21"/>
    </location>
</feature>